<proteinExistence type="predicted"/>
<dbReference type="Proteomes" id="UP000297053">
    <property type="component" value="Chromosome"/>
</dbReference>
<name>A0A4D6KIA8_9EURY</name>
<dbReference type="KEGG" id="halz:E5139_07840"/>
<dbReference type="EMBL" id="CP039375">
    <property type="protein sequence ID" value="QCD65553.1"/>
    <property type="molecule type" value="Genomic_DNA"/>
</dbReference>
<organism evidence="2 3">
    <name type="scientific">Halomicrobium mukohataei</name>
    <dbReference type="NCBI Taxonomy" id="57705"/>
    <lineage>
        <taxon>Archaea</taxon>
        <taxon>Methanobacteriati</taxon>
        <taxon>Methanobacteriota</taxon>
        <taxon>Stenosarchaea group</taxon>
        <taxon>Halobacteria</taxon>
        <taxon>Halobacteriales</taxon>
        <taxon>Haloarculaceae</taxon>
        <taxon>Halomicrobium</taxon>
    </lineage>
</organism>
<feature type="domain" description="Halobacterial output" evidence="1">
    <location>
        <begin position="15"/>
        <end position="83"/>
    </location>
</feature>
<dbReference type="GeneID" id="42178838"/>
<accession>A0A4D6KIA8</accession>
<evidence type="ECO:0000313" key="2">
    <source>
        <dbReference type="EMBL" id="QCD65553.1"/>
    </source>
</evidence>
<dbReference type="AlphaFoldDB" id="A0A4D6KIA8"/>
<protein>
    <recommendedName>
        <fullName evidence="1">Halobacterial output domain-containing protein</fullName>
    </recommendedName>
</protein>
<dbReference type="InterPro" id="IPR040624">
    <property type="entry name" value="HalOD1"/>
</dbReference>
<evidence type="ECO:0000259" key="1">
    <source>
        <dbReference type="Pfam" id="PF18545"/>
    </source>
</evidence>
<gene>
    <name evidence="2" type="ORF">E5139_07840</name>
</gene>
<reference evidence="2 3" key="2">
    <citation type="submission" date="2019-04" db="EMBL/GenBank/DDBJ databases">
        <authorList>
            <person name="Yang S."/>
            <person name="Wei W."/>
        </authorList>
    </citation>
    <scope>NUCLEOTIDE SEQUENCE [LARGE SCALE GENOMIC DNA]</scope>
    <source>
        <strain evidence="3">ZP60</strain>
    </source>
</reference>
<sequence>MAATERRNGVEIDDEWEPSTAIVRAVSSHTGQPVVELPPLYEVVDPDALDALFSGRQTLGVLTFAYAGHDVTVRADGHVEVSPISGS</sequence>
<evidence type="ECO:0000313" key="3">
    <source>
        <dbReference type="Proteomes" id="UP000297053"/>
    </source>
</evidence>
<reference evidence="2 3" key="1">
    <citation type="submission" date="2019-04" db="EMBL/GenBank/DDBJ databases">
        <title>Complete genome sequence of Arthrobacter sp. ZXY-2 associated with effective atrazine degradation and salt adaptation.</title>
        <authorList>
            <person name="Zhao X."/>
        </authorList>
    </citation>
    <scope>NUCLEOTIDE SEQUENCE [LARGE SCALE GENOMIC DNA]</scope>
    <source>
        <strain evidence="3">ZP60</strain>
    </source>
</reference>
<dbReference type="OMA" id="DEWEPST"/>
<dbReference type="RefSeq" id="WP_015761911.1">
    <property type="nucleotide sequence ID" value="NZ_CP039375.1"/>
</dbReference>
<dbReference type="Pfam" id="PF18545">
    <property type="entry name" value="HalOD1"/>
    <property type="match status" value="1"/>
</dbReference>